<dbReference type="Proteomes" id="UP001153069">
    <property type="component" value="Unassembled WGS sequence"/>
</dbReference>
<accession>A0A9N8HDS5</accession>
<evidence type="ECO:0000313" key="1">
    <source>
        <dbReference type="EMBL" id="CAB9511268.1"/>
    </source>
</evidence>
<dbReference type="AlphaFoldDB" id="A0A9N8HDS5"/>
<protein>
    <submittedName>
        <fullName evidence="1">Uncharacterized protein</fullName>
    </submittedName>
</protein>
<keyword evidence="2" id="KW-1185">Reference proteome</keyword>
<organism evidence="1 2">
    <name type="scientific">Seminavis robusta</name>
    <dbReference type="NCBI Taxonomy" id="568900"/>
    <lineage>
        <taxon>Eukaryota</taxon>
        <taxon>Sar</taxon>
        <taxon>Stramenopiles</taxon>
        <taxon>Ochrophyta</taxon>
        <taxon>Bacillariophyta</taxon>
        <taxon>Bacillariophyceae</taxon>
        <taxon>Bacillariophycidae</taxon>
        <taxon>Naviculales</taxon>
        <taxon>Naviculaceae</taxon>
        <taxon>Seminavis</taxon>
    </lineage>
</organism>
<gene>
    <name evidence="1" type="ORF">SEMRO_477_G150710.1</name>
</gene>
<proteinExistence type="predicted"/>
<evidence type="ECO:0000313" key="2">
    <source>
        <dbReference type="Proteomes" id="UP001153069"/>
    </source>
</evidence>
<dbReference type="EMBL" id="CAICTM010000476">
    <property type="protein sequence ID" value="CAB9511268.1"/>
    <property type="molecule type" value="Genomic_DNA"/>
</dbReference>
<reference evidence="1" key="1">
    <citation type="submission" date="2020-06" db="EMBL/GenBank/DDBJ databases">
        <authorList>
            <consortium name="Plant Systems Biology data submission"/>
        </authorList>
    </citation>
    <scope>NUCLEOTIDE SEQUENCE</scope>
    <source>
        <strain evidence="1">D6</strain>
    </source>
</reference>
<name>A0A9N8HDS5_9STRA</name>
<sequence length="148" mass="16138">MAETASANVMIRGSRDDKPSKCATLELFVKDPINCKNEQGSKMVQIPCWSGPGSPCINDKSFPGISVKDVYCDDNGYHETGFQGTETCDETKGRKFNVDFLKDQCNLGMLFISCVPGDCQPEGDAVIVDGLWSVVVEEEMEKGTALEV</sequence>
<comment type="caution">
    <text evidence="1">The sequence shown here is derived from an EMBL/GenBank/DDBJ whole genome shotgun (WGS) entry which is preliminary data.</text>
</comment>